<evidence type="ECO:0000313" key="1">
    <source>
        <dbReference type="EMBL" id="TDR48943.1"/>
    </source>
</evidence>
<keyword evidence="2" id="KW-1185">Reference proteome</keyword>
<dbReference type="AlphaFoldDB" id="A0A4R6ZAH4"/>
<dbReference type="EMBL" id="SNZH01000001">
    <property type="protein sequence ID" value="TDR48943.1"/>
    <property type="molecule type" value="Genomic_DNA"/>
</dbReference>
<comment type="caution">
    <text evidence="1">The sequence shown here is derived from an EMBL/GenBank/DDBJ whole genome shotgun (WGS) entry which is preliminary data.</text>
</comment>
<gene>
    <name evidence="1" type="ORF">DFR29_101567</name>
</gene>
<sequence>MKIRKIISSRGWRHSGFSGNRVAVEAFPRNASDLPDASLIYLAEDERFFWLVCNYDDDADHAEFDSKVTTSDDGTIPISGFFSFKFETSSLIEMEISTEWHMVAHSDHPLDGLDLPIAPSNEIPLVEILTESPLFRLSGNLEELQLSGVDSVCKYSLSRKQAKILVDDGSRGSCIGFTYEQNASRCIVVRSVFETTSEIDFVLGNPVQVSSREIFSLF</sequence>
<name>A0A4R6ZAH4_9GAMM</name>
<proteinExistence type="predicted"/>
<dbReference type="Proteomes" id="UP000295293">
    <property type="component" value="Unassembled WGS sequence"/>
</dbReference>
<organism evidence="1 2">
    <name type="scientific">Tahibacter aquaticus</name>
    <dbReference type="NCBI Taxonomy" id="520092"/>
    <lineage>
        <taxon>Bacteria</taxon>
        <taxon>Pseudomonadati</taxon>
        <taxon>Pseudomonadota</taxon>
        <taxon>Gammaproteobacteria</taxon>
        <taxon>Lysobacterales</taxon>
        <taxon>Rhodanobacteraceae</taxon>
        <taxon>Tahibacter</taxon>
    </lineage>
</organism>
<accession>A0A4R6ZAH4</accession>
<evidence type="ECO:0000313" key="2">
    <source>
        <dbReference type="Proteomes" id="UP000295293"/>
    </source>
</evidence>
<dbReference type="RefSeq" id="WP_133817042.1">
    <property type="nucleotide sequence ID" value="NZ_SNZH01000001.1"/>
</dbReference>
<protein>
    <submittedName>
        <fullName evidence="1">Uncharacterized protein</fullName>
    </submittedName>
</protein>
<reference evidence="1 2" key="1">
    <citation type="submission" date="2019-03" db="EMBL/GenBank/DDBJ databases">
        <title>Genomic Encyclopedia of Type Strains, Phase IV (KMG-IV): sequencing the most valuable type-strain genomes for metagenomic binning, comparative biology and taxonomic classification.</title>
        <authorList>
            <person name="Goeker M."/>
        </authorList>
    </citation>
    <scope>NUCLEOTIDE SEQUENCE [LARGE SCALE GENOMIC DNA]</scope>
    <source>
        <strain evidence="1 2">DSM 21667</strain>
    </source>
</reference>